<evidence type="ECO:0000313" key="2">
    <source>
        <dbReference type="Proteomes" id="UP000191680"/>
    </source>
</evidence>
<evidence type="ECO:0000313" key="1">
    <source>
        <dbReference type="EMBL" id="OQD41824.1"/>
    </source>
</evidence>
<dbReference type="OrthoDB" id="789771at2"/>
<dbReference type="AlphaFoldDB" id="A0A1V6LNP8"/>
<reference evidence="1 2" key="1">
    <citation type="submission" date="2016-12" db="EMBL/GenBank/DDBJ databases">
        <authorList>
            <person name="Song W.-J."/>
            <person name="Kurnit D.M."/>
        </authorList>
    </citation>
    <scope>NUCLEOTIDE SEQUENCE [LARGE SCALE GENOMIC DNA]</scope>
    <source>
        <strain evidence="1 2">HSG9</strain>
    </source>
</reference>
<dbReference type="Proteomes" id="UP000191680">
    <property type="component" value="Unassembled WGS sequence"/>
</dbReference>
<keyword evidence="2" id="KW-1185">Reference proteome</keyword>
<sequence>MNKYLYTLLTGLLIASCGGSDSSGGSSTDDVEPTPSPTAAILVFPEDNTECNTGEIVNEQESRVTFVWNASENTDSYELSLTNLNTNNTITPTVRDTELRLTLLRGVPYEWSVTSKSDFSNEEATSSTFRFFNEGFGIENYAPFPAEVISPENGINLMNNTSEVNLIWEASDLDEDIVSFEVLFGNENPPVDVVSETNDSFLNNVNVSSGNTYYWRIITKDTQSNSSISPIFEFKVL</sequence>
<name>A0A1V6LNP8_9FLAO</name>
<dbReference type="InterPro" id="IPR013783">
    <property type="entry name" value="Ig-like_fold"/>
</dbReference>
<dbReference type="Gene3D" id="2.60.40.10">
    <property type="entry name" value="Immunoglobulins"/>
    <property type="match status" value="1"/>
</dbReference>
<dbReference type="RefSeq" id="WP_010518559.1">
    <property type="nucleotide sequence ID" value="NZ_AFOE01000025.1"/>
</dbReference>
<dbReference type="PROSITE" id="PS51257">
    <property type="entry name" value="PROKAR_LIPOPROTEIN"/>
    <property type="match status" value="1"/>
</dbReference>
<gene>
    <name evidence="1" type="ORF">BUL40_13275</name>
</gene>
<organism evidence="1 2">
    <name type="scientific">Croceivirga radicis</name>
    <dbReference type="NCBI Taxonomy" id="1929488"/>
    <lineage>
        <taxon>Bacteria</taxon>
        <taxon>Pseudomonadati</taxon>
        <taxon>Bacteroidota</taxon>
        <taxon>Flavobacteriia</taxon>
        <taxon>Flavobacteriales</taxon>
        <taxon>Flavobacteriaceae</taxon>
        <taxon>Croceivirga</taxon>
    </lineage>
</organism>
<accession>A0A1V6LNP8</accession>
<protein>
    <recommendedName>
        <fullName evidence="3">Fibronectin type-III domain-containing protein</fullName>
    </recommendedName>
</protein>
<comment type="caution">
    <text evidence="1">The sequence shown here is derived from an EMBL/GenBank/DDBJ whole genome shotgun (WGS) entry which is preliminary data.</text>
</comment>
<evidence type="ECO:0008006" key="3">
    <source>
        <dbReference type="Google" id="ProtNLM"/>
    </source>
</evidence>
<proteinExistence type="predicted"/>
<dbReference type="EMBL" id="MTBC01000010">
    <property type="protein sequence ID" value="OQD41824.1"/>
    <property type="molecule type" value="Genomic_DNA"/>
</dbReference>